<comment type="subcellular location">
    <subcellularLocation>
        <location evidence="2">Endosome membrane</location>
        <topology evidence="2">Peripheral membrane protein</topology>
    </subcellularLocation>
    <subcellularLocation>
        <location evidence="1">Late endosome membrane</location>
    </subcellularLocation>
    <subcellularLocation>
        <location evidence="3">Lysosome membrane</location>
        <topology evidence="3">Peripheral membrane protein</topology>
        <orientation evidence="3">Cytoplasmic side</orientation>
    </subcellularLocation>
</comment>
<dbReference type="InterPro" id="IPR006629">
    <property type="entry name" value="LITAF"/>
</dbReference>
<feature type="region of interest" description="Disordered" evidence="8">
    <location>
        <begin position="1"/>
        <end position="44"/>
    </location>
</feature>
<evidence type="ECO:0000256" key="1">
    <source>
        <dbReference type="ARBA" id="ARBA00004414"/>
    </source>
</evidence>
<reference evidence="10" key="1">
    <citation type="journal article" date="2023" name="G3 (Bethesda)">
        <title>Whole genome assemblies of Zophobas morio and Tenebrio molitor.</title>
        <authorList>
            <person name="Kaur S."/>
            <person name="Stinson S.A."/>
            <person name="diCenzo G.C."/>
        </authorList>
    </citation>
    <scope>NUCLEOTIDE SEQUENCE</scope>
    <source>
        <strain evidence="10">QUZm001</strain>
    </source>
</reference>
<dbReference type="GO" id="GO:0005765">
    <property type="term" value="C:lysosomal membrane"/>
    <property type="evidence" value="ECO:0007669"/>
    <property type="project" value="UniProtKB-SubCell"/>
</dbReference>
<comment type="caution">
    <text evidence="10">The sequence shown here is derived from an EMBL/GenBank/DDBJ whole genome shotgun (WGS) entry which is preliminary data.</text>
</comment>
<dbReference type="PANTHER" id="PTHR23292:SF14">
    <property type="entry name" value="FI16615P1-RELATED"/>
    <property type="match status" value="1"/>
</dbReference>
<keyword evidence="5" id="KW-0479">Metal-binding</keyword>
<evidence type="ECO:0000256" key="2">
    <source>
        <dbReference type="ARBA" id="ARBA00004481"/>
    </source>
</evidence>
<evidence type="ECO:0000256" key="4">
    <source>
        <dbReference type="ARBA" id="ARBA00005975"/>
    </source>
</evidence>
<organism evidence="10 11">
    <name type="scientific">Zophobas morio</name>
    <dbReference type="NCBI Taxonomy" id="2755281"/>
    <lineage>
        <taxon>Eukaryota</taxon>
        <taxon>Metazoa</taxon>
        <taxon>Ecdysozoa</taxon>
        <taxon>Arthropoda</taxon>
        <taxon>Hexapoda</taxon>
        <taxon>Insecta</taxon>
        <taxon>Pterygota</taxon>
        <taxon>Neoptera</taxon>
        <taxon>Endopterygota</taxon>
        <taxon>Coleoptera</taxon>
        <taxon>Polyphaga</taxon>
        <taxon>Cucujiformia</taxon>
        <taxon>Tenebrionidae</taxon>
        <taxon>Zophobas</taxon>
    </lineage>
</organism>
<gene>
    <name evidence="10" type="ORF">Zmor_005743</name>
</gene>
<comment type="similarity">
    <text evidence="4">Belongs to the CDIP1/LITAF family.</text>
</comment>
<sequence>MYQDNPPPYSQAGQHSGMGPPPTGMAPPPPGMKPEYSSSMPYNPPPADAQATHVFITSGPHVVLGPNPQHMICPSCHAQITTSVKTEPNTKTHLFALLLCLFQCWLCCCIPYCVDSCQNNGEIRTEKSLEVVCRKLDGGLQNNLQGGDCELSRSAHGRPLGTGGQSTRELDIFARR</sequence>
<protein>
    <recommendedName>
        <fullName evidence="9">LITAF domain-containing protein</fullName>
    </recommendedName>
</protein>
<name>A0AA38MMA6_9CUCU</name>
<evidence type="ECO:0000256" key="6">
    <source>
        <dbReference type="ARBA" id="ARBA00022833"/>
    </source>
</evidence>
<proteinExistence type="inferred from homology"/>
<dbReference type="EMBL" id="JALNTZ010000002">
    <property type="protein sequence ID" value="KAJ3661344.1"/>
    <property type="molecule type" value="Genomic_DNA"/>
</dbReference>
<dbReference type="SMART" id="SM00714">
    <property type="entry name" value="LITAF"/>
    <property type="match status" value="1"/>
</dbReference>
<feature type="domain" description="LITAF" evidence="9">
    <location>
        <begin position="51"/>
        <end position="142"/>
    </location>
</feature>
<dbReference type="Pfam" id="PF10601">
    <property type="entry name" value="zf-LITAF-like"/>
    <property type="match status" value="1"/>
</dbReference>
<evidence type="ECO:0000256" key="8">
    <source>
        <dbReference type="SAM" id="MobiDB-lite"/>
    </source>
</evidence>
<accession>A0AA38MMA6</accession>
<evidence type="ECO:0000256" key="5">
    <source>
        <dbReference type="ARBA" id="ARBA00022723"/>
    </source>
</evidence>
<dbReference type="Proteomes" id="UP001168821">
    <property type="component" value="Unassembled WGS sequence"/>
</dbReference>
<dbReference type="AlphaFoldDB" id="A0AA38MMA6"/>
<keyword evidence="6" id="KW-0862">Zinc</keyword>
<evidence type="ECO:0000313" key="10">
    <source>
        <dbReference type="EMBL" id="KAJ3661344.1"/>
    </source>
</evidence>
<evidence type="ECO:0000256" key="7">
    <source>
        <dbReference type="ARBA" id="ARBA00023136"/>
    </source>
</evidence>
<evidence type="ECO:0000256" key="3">
    <source>
        <dbReference type="ARBA" id="ARBA00004630"/>
    </source>
</evidence>
<dbReference type="GO" id="GO:0031902">
    <property type="term" value="C:late endosome membrane"/>
    <property type="evidence" value="ECO:0007669"/>
    <property type="project" value="UniProtKB-SubCell"/>
</dbReference>
<dbReference type="GO" id="GO:0008270">
    <property type="term" value="F:zinc ion binding"/>
    <property type="evidence" value="ECO:0007669"/>
    <property type="project" value="TreeGrafter"/>
</dbReference>
<dbReference type="PANTHER" id="PTHR23292">
    <property type="entry name" value="LIPOPOLYSACCHARIDE-INDUCED TUMOR NECROSIS FACTOR-ALPHA FACTOR"/>
    <property type="match status" value="1"/>
</dbReference>
<evidence type="ECO:0000259" key="9">
    <source>
        <dbReference type="PROSITE" id="PS51837"/>
    </source>
</evidence>
<dbReference type="InterPro" id="IPR037519">
    <property type="entry name" value="LITAF_fam"/>
</dbReference>
<keyword evidence="11" id="KW-1185">Reference proteome</keyword>
<keyword evidence="7" id="KW-0472">Membrane</keyword>
<feature type="compositionally biased region" description="Pro residues" evidence="8">
    <location>
        <begin position="19"/>
        <end position="32"/>
    </location>
</feature>
<dbReference type="PROSITE" id="PS51837">
    <property type="entry name" value="LITAF"/>
    <property type="match status" value="1"/>
</dbReference>
<evidence type="ECO:0000313" key="11">
    <source>
        <dbReference type="Proteomes" id="UP001168821"/>
    </source>
</evidence>